<keyword evidence="2 6" id="KW-0560">Oxidoreductase</keyword>
<dbReference type="AlphaFoldDB" id="A0AAV9MXP4"/>
<reference evidence="8 9" key="1">
    <citation type="submission" date="2023-08" db="EMBL/GenBank/DDBJ databases">
        <title>Black Yeasts Isolated from many extreme environments.</title>
        <authorList>
            <person name="Coleine C."/>
            <person name="Stajich J.E."/>
            <person name="Selbmann L."/>
        </authorList>
    </citation>
    <scope>NUCLEOTIDE SEQUENCE [LARGE SCALE GENOMIC DNA]</scope>
    <source>
        <strain evidence="8 9">CCFEE 5792</strain>
    </source>
</reference>
<proteinExistence type="inferred from homology"/>
<feature type="active site" evidence="5">
    <location>
        <position position="226"/>
    </location>
</feature>
<feature type="domain" description="Aldehyde dehydrogenase" evidence="7">
    <location>
        <begin position="13"/>
        <end position="143"/>
    </location>
</feature>
<dbReference type="RefSeq" id="XP_064701116.1">
    <property type="nucleotide sequence ID" value="XM_064852652.1"/>
</dbReference>
<dbReference type="Gene3D" id="3.40.309.10">
    <property type="entry name" value="Aldehyde Dehydrogenase, Chain A, domain 2"/>
    <property type="match status" value="1"/>
</dbReference>
<comment type="similarity">
    <text evidence="1 6">Belongs to the aldehyde dehydrogenase family.</text>
</comment>
<gene>
    <name evidence="8" type="ORF">LTR84_009110</name>
</gene>
<dbReference type="InterPro" id="IPR029510">
    <property type="entry name" value="Ald_DH_CS_GLU"/>
</dbReference>
<comment type="caution">
    <text evidence="8">The sequence shown here is derived from an EMBL/GenBank/DDBJ whole genome shotgun (WGS) entry which is preliminary data.</text>
</comment>
<evidence type="ECO:0000256" key="2">
    <source>
        <dbReference type="ARBA" id="ARBA00023002"/>
    </source>
</evidence>
<dbReference type="PROSITE" id="PS00687">
    <property type="entry name" value="ALDEHYDE_DEHYDR_GLU"/>
    <property type="match status" value="1"/>
</dbReference>
<dbReference type="InterPro" id="IPR016162">
    <property type="entry name" value="Ald_DH_N"/>
</dbReference>
<feature type="domain" description="Aldehyde dehydrogenase" evidence="7">
    <location>
        <begin position="175"/>
        <end position="451"/>
    </location>
</feature>
<dbReference type="GO" id="GO:0004029">
    <property type="term" value="F:aldehyde dehydrogenase (NAD+) activity"/>
    <property type="evidence" value="ECO:0007669"/>
    <property type="project" value="UniProtKB-EC"/>
</dbReference>
<dbReference type="EC" id="1.2.1.3" evidence="3"/>
<evidence type="ECO:0000256" key="3">
    <source>
        <dbReference type="ARBA" id="ARBA00024226"/>
    </source>
</evidence>
<evidence type="ECO:0000256" key="4">
    <source>
        <dbReference type="ARBA" id="ARBA00049194"/>
    </source>
</evidence>
<dbReference type="Pfam" id="PF00171">
    <property type="entry name" value="Aldedh"/>
    <property type="match status" value="2"/>
</dbReference>
<dbReference type="SUPFAM" id="SSF53720">
    <property type="entry name" value="ALDH-like"/>
    <property type="match status" value="1"/>
</dbReference>
<evidence type="ECO:0000313" key="9">
    <source>
        <dbReference type="Proteomes" id="UP001358417"/>
    </source>
</evidence>
<dbReference type="Gene3D" id="3.40.605.10">
    <property type="entry name" value="Aldehyde Dehydrogenase, Chain A, domain 1"/>
    <property type="match status" value="2"/>
</dbReference>
<dbReference type="GeneID" id="89977271"/>
<evidence type="ECO:0000256" key="6">
    <source>
        <dbReference type="RuleBase" id="RU003345"/>
    </source>
</evidence>
<dbReference type="InterPro" id="IPR016161">
    <property type="entry name" value="Ald_DH/histidinol_DH"/>
</dbReference>
<protein>
    <recommendedName>
        <fullName evidence="3">aldehyde dehydrogenase (NAD(+))</fullName>
        <ecNumber evidence="3">1.2.1.3</ecNumber>
    </recommendedName>
</protein>
<keyword evidence="9" id="KW-1185">Reference proteome</keyword>
<dbReference type="PANTHER" id="PTHR11699">
    <property type="entry name" value="ALDEHYDE DEHYDROGENASE-RELATED"/>
    <property type="match status" value="1"/>
</dbReference>
<sequence>MFEQNLSINGKFVPSSRGQTLTVVNPYDDSIITEQFQVASDEDVDAAVSAAKSAFPGWDATPAAEKAVVMTKFADFFEANSDELAQLETVAMGQPVSFAKRMIVAAACVWKYYAGYAGKVGGDTFPPVEDQTYKIVQYEPLGLRPWLQGTPSSSSQAKSHRCLWTNTVVFSAGRAVVNIITGDGRVGALLASHMEIAKISFTGSEGAGRQVQIAAARSNLKRVTLELGGKSPAVIFTDADIQEAAIQCCDGILRNFGQICFPASRVLVQEDIAPQVISALKAAFEEAVKKMGDPSAPATGIGPVAGKDQMNKVLGFLEQGKADGVEFIAGGGRAGDKGNFVRPTLALDLTLTSKLYREELFGPVLAVSTFETEAEAIKFANFTPYGLGAAIYTRDIARALRVAGQIEAGTVGINGAFATSYNTPFGGWKQSGYGRELGLEGIKAYLHSKTIHVKVPSLGKDQVLRTGINLRRSSRQPFEDS</sequence>
<evidence type="ECO:0000256" key="1">
    <source>
        <dbReference type="ARBA" id="ARBA00009986"/>
    </source>
</evidence>
<comment type="catalytic activity">
    <reaction evidence="4">
        <text>an aldehyde + NAD(+) + H2O = a carboxylate + NADH + 2 H(+)</text>
        <dbReference type="Rhea" id="RHEA:16185"/>
        <dbReference type="ChEBI" id="CHEBI:15377"/>
        <dbReference type="ChEBI" id="CHEBI:15378"/>
        <dbReference type="ChEBI" id="CHEBI:17478"/>
        <dbReference type="ChEBI" id="CHEBI:29067"/>
        <dbReference type="ChEBI" id="CHEBI:57540"/>
        <dbReference type="ChEBI" id="CHEBI:57945"/>
        <dbReference type="EC" id="1.2.1.3"/>
    </reaction>
</comment>
<dbReference type="EMBL" id="JAVRRD010000036">
    <property type="protein sequence ID" value="KAK5045492.1"/>
    <property type="molecule type" value="Genomic_DNA"/>
</dbReference>
<dbReference type="InterPro" id="IPR015590">
    <property type="entry name" value="Aldehyde_DH_dom"/>
</dbReference>
<organism evidence="8 9">
    <name type="scientific">Exophiala bonariae</name>
    <dbReference type="NCBI Taxonomy" id="1690606"/>
    <lineage>
        <taxon>Eukaryota</taxon>
        <taxon>Fungi</taxon>
        <taxon>Dikarya</taxon>
        <taxon>Ascomycota</taxon>
        <taxon>Pezizomycotina</taxon>
        <taxon>Eurotiomycetes</taxon>
        <taxon>Chaetothyriomycetidae</taxon>
        <taxon>Chaetothyriales</taxon>
        <taxon>Herpotrichiellaceae</taxon>
        <taxon>Exophiala</taxon>
    </lineage>
</organism>
<evidence type="ECO:0000259" key="7">
    <source>
        <dbReference type="Pfam" id="PF00171"/>
    </source>
</evidence>
<dbReference type="Proteomes" id="UP001358417">
    <property type="component" value="Unassembled WGS sequence"/>
</dbReference>
<name>A0AAV9MXP4_9EURO</name>
<evidence type="ECO:0000313" key="8">
    <source>
        <dbReference type="EMBL" id="KAK5045492.1"/>
    </source>
</evidence>
<accession>A0AAV9MXP4</accession>
<evidence type="ECO:0000256" key="5">
    <source>
        <dbReference type="PROSITE-ProRule" id="PRU10007"/>
    </source>
</evidence>
<dbReference type="InterPro" id="IPR016163">
    <property type="entry name" value="Ald_DH_C"/>
</dbReference>